<name>X1EEF9_9ZZZZ</name>
<proteinExistence type="predicted"/>
<sequence>DGDAISAGATITFPKAFSNIPAACVIPPLGTVDLTDVQTVAVWTATCTTTACVITLESAVPSEYYLATIEVAVFVHEQL</sequence>
<reference evidence="1" key="1">
    <citation type="journal article" date="2014" name="Front. Microbiol.">
        <title>High frequency of phylogenetically diverse reductive dehalogenase-homologous genes in deep subseafloor sedimentary metagenomes.</title>
        <authorList>
            <person name="Kawai M."/>
            <person name="Futagami T."/>
            <person name="Toyoda A."/>
            <person name="Takaki Y."/>
            <person name="Nishi S."/>
            <person name="Hori S."/>
            <person name="Arai W."/>
            <person name="Tsubouchi T."/>
            <person name="Morono Y."/>
            <person name="Uchiyama I."/>
            <person name="Ito T."/>
            <person name="Fujiyama A."/>
            <person name="Inagaki F."/>
            <person name="Takami H."/>
        </authorList>
    </citation>
    <scope>NUCLEOTIDE SEQUENCE</scope>
    <source>
        <strain evidence="1">Expedition CK06-06</strain>
    </source>
</reference>
<comment type="caution">
    <text evidence="1">The sequence shown here is derived from an EMBL/GenBank/DDBJ whole genome shotgun (WGS) entry which is preliminary data.</text>
</comment>
<gene>
    <name evidence="1" type="ORF">S01H4_62007</name>
</gene>
<evidence type="ECO:0000313" key="1">
    <source>
        <dbReference type="EMBL" id="GAH15514.1"/>
    </source>
</evidence>
<protein>
    <submittedName>
        <fullName evidence="1">Uncharacterized protein</fullName>
    </submittedName>
</protein>
<feature type="non-terminal residue" evidence="1">
    <location>
        <position position="1"/>
    </location>
</feature>
<dbReference type="AlphaFoldDB" id="X1EEF9"/>
<dbReference type="EMBL" id="BART01036896">
    <property type="protein sequence ID" value="GAH15514.1"/>
    <property type="molecule type" value="Genomic_DNA"/>
</dbReference>
<organism evidence="1">
    <name type="scientific">marine sediment metagenome</name>
    <dbReference type="NCBI Taxonomy" id="412755"/>
    <lineage>
        <taxon>unclassified sequences</taxon>
        <taxon>metagenomes</taxon>
        <taxon>ecological metagenomes</taxon>
    </lineage>
</organism>
<accession>X1EEF9</accession>